<accession>A0A1R3GFQ3</accession>
<dbReference type="InterPro" id="IPR044730">
    <property type="entry name" value="RNase_H-like_dom_plant"/>
</dbReference>
<dbReference type="Gene3D" id="3.30.420.10">
    <property type="entry name" value="Ribonuclease H-like superfamily/Ribonuclease H"/>
    <property type="match status" value="1"/>
</dbReference>
<dbReference type="InterPro" id="IPR000477">
    <property type="entry name" value="RT_dom"/>
</dbReference>
<dbReference type="GO" id="GO:0004523">
    <property type="term" value="F:RNA-DNA hybrid ribonuclease activity"/>
    <property type="evidence" value="ECO:0007669"/>
    <property type="project" value="InterPro"/>
</dbReference>
<keyword evidence="3" id="KW-0695">RNA-directed DNA polymerase</keyword>
<reference evidence="3 4" key="1">
    <citation type="submission" date="2013-09" db="EMBL/GenBank/DDBJ databases">
        <title>Corchorus capsularis genome sequencing.</title>
        <authorList>
            <person name="Alam M."/>
            <person name="Haque M.S."/>
            <person name="Islam M.S."/>
            <person name="Emdad E.M."/>
            <person name="Islam M.M."/>
            <person name="Ahmed B."/>
            <person name="Halim A."/>
            <person name="Hossen Q.M.M."/>
            <person name="Hossain M.Z."/>
            <person name="Ahmed R."/>
            <person name="Khan M.M."/>
            <person name="Islam R."/>
            <person name="Rashid M.M."/>
            <person name="Khan S.A."/>
            <person name="Rahman M.S."/>
            <person name="Alam M."/>
        </authorList>
    </citation>
    <scope>NUCLEOTIDE SEQUENCE [LARGE SCALE GENOMIC DNA]</scope>
    <source>
        <strain evidence="4">cv. CVL-1</strain>
        <tissue evidence="3">Whole seedling</tissue>
    </source>
</reference>
<evidence type="ECO:0000259" key="2">
    <source>
        <dbReference type="PROSITE" id="PS50879"/>
    </source>
</evidence>
<dbReference type="Pfam" id="PF00078">
    <property type="entry name" value="RVT_1"/>
    <property type="match status" value="1"/>
</dbReference>
<dbReference type="InterPro" id="IPR026960">
    <property type="entry name" value="RVT-Znf"/>
</dbReference>
<dbReference type="Gene3D" id="3.60.10.10">
    <property type="entry name" value="Endonuclease/exonuclease/phosphatase"/>
    <property type="match status" value="1"/>
</dbReference>
<dbReference type="CDD" id="cd01650">
    <property type="entry name" value="RT_nLTR_like"/>
    <property type="match status" value="1"/>
</dbReference>
<keyword evidence="3" id="KW-0548">Nucleotidyltransferase</keyword>
<feature type="compositionally biased region" description="Polar residues" evidence="1">
    <location>
        <begin position="1"/>
        <end position="14"/>
    </location>
</feature>
<dbReference type="Pfam" id="PF13456">
    <property type="entry name" value="RVT_3"/>
    <property type="match status" value="1"/>
</dbReference>
<dbReference type="Proteomes" id="UP000188268">
    <property type="component" value="Unassembled WGS sequence"/>
</dbReference>
<dbReference type="PANTHER" id="PTHR33116:SF70">
    <property type="entry name" value="NON-LTR RETROELEMENT REVERSE TRANSCRIPTASE-LIKE PROTEIN"/>
    <property type="match status" value="1"/>
</dbReference>
<dbReference type="InterPro" id="IPR002156">
    <property type="entry name" value="RNaseH_domain"/>
</dbReference>
<dbReference type="GO" id="GO:0003676">
    <property type="term" value="F:nucleic acid binding"/>
    <property type="evidence" value="ECO:0007669"/>
    <property type="project" value="InterPro"/>
</dbReference>
<dbReference type="OMA" id="CRDISAG"/>
<dbReference type="InterPro" id="IPR012337">
    <property type="entry name" value="RNaseH-like_sf"/>
</dbReference>
<dbReference type="Pfam" id="PF13966">
    <property type="entry name" value="zf-RVT"/>
    <property type="match status" value="1"/>
</dbReference>
<keyword evidence="4" id="KW-1185">Reference proteome</keyword>
<sequence length="1373" mass="154501">MNTNGLVTIQQTGLAHTEEQQYESSGAGRGSRKAQGGVKDKRPVRSQLSPAQAKFFAHGSSNAVVKGGFQQNVCAGGYEDLEGYDVLASPSKILGELSADVRYRNPPDGLTNVTVVVDSQLDDAIMEDDITRSQECGDKDVYMNDSQPGRMKAWPSIMAVVEPRISGNTARKVLRRLKMPKFHVADPEGFAGGIWLCWEESVVNVDVFYSSSQLVHAHVKYGELQFLLSVVYASPVLETRRRLWALLENFAATVDRPWVMIGDFNDVTHSNEKIGGVAHSVGRCMSFTGMIANCGLIDLGFTGPSFTWCNKRKGLARVQERLDRVLANDEWRLLFPETCVRHLPRLHSDHCPILLQCEPHVVMDSSKRPFRFQAMWLMNAGCKKLVDQRWRAMSGDLFGKGVLLAEALKVWNKEDIGNLFEKKKKLRARIGGLQRSLAVQRSHQLELLEEELLKEYNLILKQEETFWAQKSRVQWIQHGERNTRFFHVSTICRRRRNKISMLRNEDGEWILEQDHVQELVVKYFQDLYTAESRDWVSLGLLEQPKISEVDSRLLCRDISAGEVRDALFQMKPWKAPGVDGFQAGFFQECWQTVGQDLVELVQSAFAVGSFNESLSQTFLVLIPKLIGPLQSSFIPGRQAADNILVAQEMIHTIRKSRGKNGLMAIKIDLEKAYDRISWDFLKETLMMFGFPQPWINLIMFCVESTSMSVLWNGEKTTDFKPGRGLRQGDPISPYLFVLCMERLGHLILKEIQQGTWKPIVMGRGGPQISHLFFANDLFLFGRATEAQAHVMRRVLDSFCSASDLGKYLDVPLIHGRVVKGTYRELVDKVSSRLNGWKSKFLSLAGRATLIGSVTSLIPTYSMLTTKIPTGIICKLDSLNRRFLRGGSETKKTLHLVQWEEVCKPKVYGGLGLRSMELHNRVLLQRTAWRFISEPNSLWVRLLKSKYGIPDDVISFVSSHGTKPVWSYSWRGLFGALKDLASGLKWRIGDGFTARFWIDRWLEKPIVDSLDEIPLYVDEDVRVKEFILASGAWNSEFLFAQLPLDVALQVLGYPLPMVDPREDSYVWAATANGKFTTRSAYSNLLNDKGVELVGDWRWIWRLSIPARWVYFIWLARRERLVTKGLRFSWGLDMDALCPLCGSAVEDVLHALRDCPAARCKQIFQDPDDVGGEGDLVRNILMTSAEVCAARLVRGASNVPMQSISWHPPDALVVKLNTDGASCGNPGIAGAGGLIRNAAGAWLVGFAAHLGVCSNIVAELQALRLGLCLAWDEGFREIECEVDAKVVLDLIKEADTAFNPLGALIADIRDLLSRDWSCSCHHTLREGNFSVDRLSKLGCSIDDDYVVYRSPPQEVLAVFQADMRGVAYPRGFKMV</sequence>
<evidence type="ECO:0000313" key="3">
    <source>
        <dbReference type="EMBL" id="OMO56897.1"/>
    </source>
</evidence>
<proteinExistence type="predicted"/>
<name>A0A1R3GFQ3_COCAP</name>
<comment type="caution">
    <text evidence="3">The sequence shown here is derived from an EMBL/GenBank/DDBJ whole genome shotgun (WGS) entry which is preliminary data.</text>
</comment>
<feature type="domain" description="RNase H type-1" evidence="2">
    <location>
        <begin position="1208"/>
        <end position="1338"/>
    </location>
</feature>
<dbReference type="EMBL" id="AWWV01014444">
    <property type="protein sequence ID" value="OMO56897.1"/>
    <property type="molecule type" value="Genomic_DNA"/>
</dbReference>
<dbReference type="Gramene" id="OMO56897">
    <property type="protein sequence ID" value="OMO56897"/>
    <property type="gene ID" value="CCACVL1_26186"/>
</dbReference>
<dbReference type="STRING" id="210143.A0A1R3GFQ3"/>
<keyword evidence="3" id="KW-0808">Transferase</keyword>
<dbReference type="InterPro" id="IPR036397">
    <property type="entry name" value="RNaseH_sf"/>
</dbReference>
<dbReference type="InterPro" id="IPR036691">
    <property type="entry name" value="Endo/exonu/phosph_ase_sf"/>
</dbReference>
<organism evidence="3 4">
    <name type="scientific">Corchorus capsularis</name>
    <name type="common">Jute</name>
    <dbReference type="NCBI Taxonomy" id="210143"/>
    <lineage>
        <taxon>Eukaryota</taxon>
        <taxon>Viridiplantae</taxon>
        <taxon>Streptophyta</taxon>
        <taxon>Embryophyta</taxon>
        <taxon>Tracheophyta</taxon>
        <taxon>Spermatophyta</taxon>
        <taxon>Magnoliopsida</taxon>
        <taxon>eudicotyledons</taxon>
        <taxon>Gunneridae</taxon>
        <taxon>Pentapetalae</taxon>
        <taxon>rosids</taxon>
        <taxon>malvids</taxon>
        <taxon>Malvales</taxon>
        <taxon>Malvaceae</taxon>
        <taxon>Grewioideae</taxon>
        <taxon>Apeibeae</taxon>
        <taxon>Corchorus</taxon>
    </lineage>
</organism>
<dbReference type="SUPFAM" id="SSF56672">
    <property type="entry name" value="DNA/RNA polymerases"/>
    <property type="match status" value="1"/>
</dbReference>
<dbReference type="OrthoDB" id="1002131at2759"/>
<dbReference type="SUPFAM" id="SSF53098">
    <property type="entry name" value="Ribonuclease H-like"/>
    <property type="match status" value="1"/>
</dbReference>
<evidence type="ECO:0000256" key="1">
    <source>
        <dbReference type="SAM" id="MobiDB-lite"/>
    </source>
</evidence>
<evidence type="ECO:0000313" key="4">
    <source>
        <dbReference type="Proteomes" id="UP000188268"/>
    </source>
</evidence>
<gene>
    <name evidence="3" type="ORF">CCACVL1_26186</name>
</gene>
<dbReference type="SUPFAM" id="SSF56219">
    <property type="entry name" value="DNase I-like"/>
    <property type="match status" value="1"/>
</dbReference>
<dbReference type="CDD" id="cd06222">
    <property type="entry name" value="RNase_H_like"/>
    <property type="match status" value="1"/>
</dbReference>
<dbReference type="PROSITE" id="PS50879">
    <property type="entry name" value="RNASE_H_1"/>
    <property type="match status" value="1"/>
</dbReference>
<feature type="region of interest" description="Disordered" evidence="1">
    <location>
        <begin position="1"/>
        <end position="47"/>
    </location>
</feature>
<dbReference type="GO" id="GO:0003964">
    <property type="term" value="F:RNA-directed DNA polymerase activity"/>
    <property type="evidence" value="ECO:0007669"/>
    <property type="project" value="UniProtKB-KW"/>
</dbReference>
<dbReference type="InterPro" id="IPR043502">
    <property type="entry name" value="DNA/RNA_pol_sf"/>
</dbReference>
<dbReference type="PANTHER" id="PTHR33116">
    <property type="entry name" value="REVERSE TRANSCRIPTASE ZINC-BINDING DOMAIN-CONTAINING PROTEIN-RELATED-RELATED"/>
    <property type="match status" value="1"/>
</dbReference>
<protein>
    <submittedName>
        <fullName evidence="3">Reverse transcriptase</fullName>
    </submittedName>
</protein>